<keyword evidence="2" id="KW-0238">DNA-binding</keyword>
<protein>
    <submittedName>
        <fullName evidence="5">AraC family transcriptional regulator</fullName>
    </submittedName>
</protein>
<dbReference type="InterPro" id="IPR018060">
    <property type="entry name" value="HTH_AraC"/>
</dbReference>
<feature type="domain" description="HTH araC/xylS-type" evidence="4">
    <location>
        <begin position="207"/>
        <end position="305"/>
    </location>
</feature>
<dbReference type="STRING" id="111105.HR09_09255"/>
<dbReference type="InterPro" id="IPR037923">
    <property type="entry name" value="HTH-like"/>
</dbReference>
<dbReference type="EMBL" id="JRAI01000049">
    <property type="protein sequence ID" value="KGN85714.1"/>
    <property type="molecule type" value="Genomic_DNA"/>
</dbReference>
<dbReference type="PANTHER" id="PTHR43280:SF32">
    <property type="entry name" value="TRANSCRIPTIONAL REGULATORY PROTEIN"/>
    <property type="match status" value="1"/>
</dbReference>
<sequence>MDSMKFFISKYSFMTVPLKVFSIKELASYFGGKMNTLGDRVLLSNEKRSLQEVAMSVPFLVESMLFSICTRGYMRLMVDSREIELHEGELLVVMPRKTIEVIESGRFRARHLCLDKEILSLSAVRVGSFISIVNKLHSNELFRLDPMQHAFLMAAMDLIENTLQNRRLHQEEIVTHQISSLFLFLDDLIVDGTETDCKHSRSETICRNFLLLVSEHHKEEHAVKFYADKLCLSPKHLALTIKSVMGQSASKVINNFIVQQAKSLLRYTDKTIQEIGYELNFSTQSFFGKYFKQHTGMSPGEYRSREGRATQPEED</sequence>
<evidence type="ECO:0000256" key="3">
    <source>
        <dbReference type="ARBA" id="ARBA00023163"/>
    </source>
</evidence>
<accession>A0A099WZC9</accession>
<dbReference type="Gene3D" id="1.10.10.60">
    <property type="entry name" value="Homeodomain-like"/>
    <property type="match status" value="1"/>
</dbReference>
<dbReference type="InterPro" id="IPR009057">
    <property type="entry name" value="Homeodomain-like_sf"/>
</dbReference>
<dbReference type="PRINTS" id="PR00032">
    <property type="entry name" value="HTHARAC"/>
</dbReference>
<gene>
    <name evidence="5" type="ORF">HR08_05365</name>
</gene>
<keyword evidence="1" id="KW-0805">Transcription regulation</keyword>
<dbReference type="SMART" id="SM00342">
    <property type="entry name" value="HTH_ARAC"/>
    <property type="match status" value="1"/>
</dbReference>
<dbReference type="GO" id="GO:0003700">
    <property type="term" value="F:DNA-binding transcription factor activity"/>
    <property type="evidence" value="ECO:0007669"/>
    <property type="project" value="InterPro"/>
</dbReference>
<evidence type="ECO:0000256" key="2">
    <source>
        <dbReference type="ARBA" id="ARBA00023125"/>
    </source>
</evidence>
<evidence type="ECO:0000313" key="5">
    <source>
        <dbReference type="EMBL" id="KGN85714.1"/>
    </source>
</evidence>
<dbReference type="Pfam" id="PF12833">
    <property type="entry name" value="HTH_18"/>
    <property type="match status" value="1"/>
</dbReference>
<dbReference type="InterPro" id="IPR020449">
    <property type="entry name" value="Tscrpt_reg_AraC-type_HTH"/>
</dbReference>
<dbReference type="Proteomes" id="UP000030130">
    <property type="component" value="Unassembled WGS sequence"/>
</dbReference>
<proteinExistence type="predicted"/>
<dbReference type="OrthoDB" id="1372329at2"/>
<comment type="caution">
    <text evidence="5">The sequence shown here is derived from an EMBL/GenBank/DDBJ whole genome shotgun (WGS) entry which is preliminary data.</text>
</comment>
<organism evidence="5 6">
    <name type="scientific">Porphyromonas gulae</name>
    <dbReference type="NCBI Taxonomy" id="111105"/>
    <lineage>
        <taxon>Bacteria</taxon>
        <taxon>Pseudomonadati</taxon>
        <taxon>Bacteroidota</taxon>
        <taxon>Bacteroidia</taxon>
        <taxon>Bacteroidales</taxon>
        <taxon>Porphyromonadaceae</taxon>
        <taxon>Porphyromonas</taxon>
    </lineage>
</organism>
<evidence type="ECO:0000259" key="4">
    <source>
        <dbReference type="PROSITE" id="PS01124"/>
    </source>
</evidence>
<dbReference type="SUPFAM" id="SSF46689">
    <property type="entry name" value="Homeodomain-like"/>
    <property type="match status" value="1"/>
</dbReference>
<evidence type="ECO:0000256" key="1">
    <source>
        <dbReference type="ARBA" id="ARBA00023015"/>
    </source>
</evidence>
<name>A0A099WZC9_9PORP</name>
<keyword evidence="3" id="KW-0804">Transcription</keyword>
<dbReference type="PROSITE" id="PS01124">
    <property type="entry name" value="HTH_ARAC_FAMILY_2"/>
    <property type="match status" value="1"/>
</dbReference>
<dbReference type="GO" id="GO:0043565">
    <property type="term" value="F:sequence-specific DNA binding"/>
    <property type="evidence" value="ECO:0007669"/>
    <property type="project" value="InterPro"/>
</dbReference>
<dbReference type="eggNOG" id="COG2207">
    <property type="taxonomic scope" value="Bacteria"/>
</dbReference>
<dbReference type="AlphaFoldDB" id="A0A099WZC9"/>
<reference evidence="5 6" key="1">
    <citation type="submission" date="2014-08" db="EMBL/GenBank/DDBJ databases">
        <title>Porphyromonas gulae strain:COT-052_OH1451 Genome sequencing.</title>
        <authorList>
            <person name="Wallis C."/>
            <person name="Deusch O."/>
            <person name="O'Flynn C."/>
            <person name="Davis I."/>
            <person name="Jospin G."/>
            <person name="Darling A.E."/>
            <person name="Coil D.A."/>
            <person name="Alexiev A."/>
            <person name="Horsfall A."/>
            <person name="Kirkwood N."/>
            <person name="Harris S."/>
            <person name="Eisen J.A."/>
        </authorList>
    </citation>
    <scope>NUCLEOTIDE SEQUENCE [LARGE SCALE GENOMIC DNA]</scope>
    <source>
        <strain evidence="6">COT-052 OH1451</strain>
    </source>
</reference>
<dbReference type="SUPFAM" id="SSF51215">
    <property type="entry name" value="Regulatory protein AraC"/>
    <property type="match status" value="1"/>
</dbReference>
<evidence type="ECO:0000313" key="6">
    <source>
        <dbReference type="Proteomes" id="UP000030130"/>
    </source>
</evidence>
<dbReference type="PANTHER" id="PTHR43280">
    <property type="entry name" value="ARAC-FAMILY TRANSCRIPTIONAL REGULATOR"/>
    <property type="match status" value="1"/>
</dbReference>